<reference evidence="1 2" key="1">
    <citation type="journal article" date="2018" name="Mol. Biol. Evol.">
        <title>Broad Genomic Sampling Reveals a Smut Pathogenic Ancestry of the Fungal Clade Ustilaginomycotina.</title>
        <authorList>
            <person name="Kijpornyongpan T."/>
            <person name="Mondo S.J."/>
            <person name="Barry K."/>
            <person name="Sandor L."/>
            <person name="Lee J."/>
            <person name="Lipzen A."/>
            <person name="Pangilinan J."/>
            <person name="LaButti K."/>
            <person name="Hainaut M."/>
            <person name="Henrissat B."/>
            <person name="Grigoriev I.V."/>
            <person name="Spatafora J.W."/>
            <person name="Aime M.C."/>
        </authorList>
    </citation>
    <scope>NUCLEOTIDE SEQUENCE [LARGE SCALE GENOMIC DNA]</scope>
    <source>
        <strain evidence="1 2">MCA 4718</strain>
    </source>
</reference>
<sequence>MMSLITVITTSYRGSYIHVASRALLAIHLCSTFCLDRSNADGFCVIEVNCQEVEAQPATCDIASPINEGHCARPSVYYALDSAGVEQTQRRQHCQVSNGESIGRLPAKIHSLDFSRSCACAKRRRKRLQSLLRTEVSHRRGSERSNQRWTIQDIRPLCSFICDMPAPAPIK</sequence>
<dbReference type="AlphaFoldDB" id="A0A316UEF4"/>
<accession>A0A316UEF4</accession>
<dbReference type="GeneID" id="37017040"/>
<dbReference type="EMBL" id="KZ819321">
    <property type="protein sequence ID" value="PWN23606.1"/>
    <property type="molecule type" value="Genomic_DNA"/>
</dbReference>
<organism evidence="1 2">
    <name type="scientific">Pseudomicrostroma glucosiphilum</name>
    <dbReference type="NCBI Taxonomy" id="1684307"/>
    <lineage>
        <taxon>Eukaryota</taxon>
        <taxon>Fungi</taxon>
        <taxon>Dikarya</taxon>
        <taxon>Basidiomycota</taxon>
        <taxon>Ustilaginomycotina</taxon>
        <taxon>Exobasidiomycetes</taxon>
        <taxon>Microstromatales</taxon>
        <taxon>Microstromatales incertae sedis</taxon>
        <taxon>Pseudomicrostroma</taxon>
    </lineage>
</organism>
<name>A0A316UEF4_9BASI</name>
<keyword evidence="2" id="KW-1185">Reference proteome</keyword>
<protein>
    <submittedName>
        <fullName evidence="1">Uncharacterized protein</fullName>
    </submittedName>
</protein>
<evidence type="ECO:0000313" key="2">
    <source>
        <dbReference type="Proteomes" id="UP000245942"/>
    </source>
</evidence>
<gene>
    <name evidence="1" type="ORF">BCV69DRAFT_4714</name>
</gene>
<evidence type="ECO:0000313" key="1">
    <source>
        <dbReference type="EMBL" id="PWN23606.1"/>
    </source>
</evidence>
<proteinExistence type="predicted"/>
<dbReference type="Proteomes" id="UP000245942">
    <property type="component" value="Unassembled WGS sequence"/>
</dbReference>
<dbReference type="RefSeq" id="XP_025350766.1">
    <property type="nucleotide sequence ID" value="XM_025495306.1"/>
</dbReference>